<protein>
    <recommendedName>
        <fullName evidence="8">Aspartate--tRNA ligase</fullName>
        <ecNumber evidence="8">6.1.1.12</ecNumber>
    </recommendedName>
    <alternativeName>
        <fullName evidence="8">Aspartyl-tRNA synthetase</fullName>
        <shortName evidence="8">AspRS</shortName>
    </alternativeName>
</protein>
<feature type="binding site" evidence="8">
    <location>
        <begin position="224"/>
        <end position="226"/>
    </location>
    <ligand>
        <name>ATP</name>
        <dbReference type="ChEBI" id="CHEBI:30616"/>
    </ligand>
</feature>
<dbReference type="InterPro" id="IPR004115">
    <property type="entry name" value="GAD-like_sf"/>
</dbReference>
<dbReference type="SUPFAM" id="SSF55681">
    <property type="entry name" value="Class II aaRS and biotin synthetases"/>
    <property type="match status" value="1"/>
</dbReference>
<keyword evidence="5 8" id="KW-0067">ATP-binding</keyword>
<dbReference type="InterPro" id="IPR002312">
    <property type="entry name" value="Asp/Asn-tRNA-synth_IIb"/>
</dbReference>
<keyword evidence="4 8" id="KW-0547">Nucleotide-binding</keyword>
<evidence type="ECO:0000256" key="6">
    <source>
        <dbReference type="ARBA" id="ARBA00022917"/>
    </source>
</evidence>
<dbReference type="NCBIfam" id="NF001750">
    <property type="entry name" value="PRK00476.1"/>
    <property type="match status" value="1"/>
</dbReference>
<keyword evidence="7 8" id="KW-0030">Aminoacyl-tRNA synthetase</keyword>
<dbReference type="InterPro" id="IPR004365">
    <property type="entry name" value="NA-bd_OB_tRNA"/>
</dbReference>
<dbReference type="InterPro" id="IPR004364">
    <property type="entry name" value="Aa-tRNA-synt_II"/>
</dbReference>
<comment type="function">
    <text evidence="8">Catalyzes the attachment of L-aspartate to tRNA(Asp) in a two-step reaction: L-aspartate is first activated by ATP to form Asp-AMP and then transferred to the acceptor end of tRNA(Asp).</text>
</comment>
<comment type="subunit">
    <text evidence="8">Homodimer.</text>
</comment>
<evidence type="ECO:0000313" key="10">
    <source>
        <dbReference type="EMBL" id="QKG85089.1"/>
    </source>
</evidence>
<evidence type="ECO:0000256" key="4">
    <source>
        <dbReference type="ARBA" id="ARBA00022741"/>
    </source>
</evidence>
<evidence type="ECO:0000256" key="5">
    <source>
        <dbReference type="ARBA" id="ARBA00022840"/>
    </source>
</evidence>
<dbReference type="InterPro" id="IPR029351">
    <property type="entry name" value="GAD_dom"/>
</dbReference>
<proteinExistence type="inferred from homology"/>
<feature type="binding site" evidence="8">
    <location>
        <position position="485"/>
    </location>
    <ligand>
        <name>ATP</name>
        <dbReference type="ChEBI" id="CHEBI:30616"/>
    </ligand>
</feature>
<dbReference type="Pfam" id="PF02938">
    <property type="entry name" value="GAD"/>
    <property type="match status" value="1"/>
</dbReference>
<dbReference type="GO" id="GO:0004815">
    <property type="term" value="F:aspartate-tRNA ligase activity"/>
    <property type="evidence" value="ECO:0007669"/>
    <property type="project" value="UniProtKB-UniRule"/>
</dbReference>
<accession>A0A7D3XNS0</accession>
<feature type="binding site" evidence="8">
    <location>
        <position position="492"/>
    </location>
    <ligand>
        <name>L-aspartate</name>
        <dbReference type="ChEBI" id="CHEBI:29991"/>
    </ligand>
</feature>
<evidence type="ECO:0000256" key="2">
    <source>
        <dbReference type="ARBA" id="ARBA00022490"/>
    </source>
</evidence>
<dbReference type="PANTHER" id="PTHR22594">
    <property type="entry name" value="ASPARTYL/LYSYL-TRNA SYNTHETASE"/>
    <property type="match status" value="1"/>
</dbReference>
<dbReference type="GO" id="GO:0005737">
    <property type="term" value="C:cytoplasm"/>
    <property type="evidence" value="ECO:0007669"/>
    <property type="project" value="UniProtKB-SubCell"/>
</dbReference>
<dbReference type="EMBL" id="CP048104">
    <property type="protein sequence ID" value="QKG85089.1"/>
    <property type="molecule type" value="Genomic_DNA"/>
</dbReference>
<dbReference type="CDD" id="cd00777">
    <property type="entry name" value="AspRS_core"/>
    <property type="match status" value="1"/>
</dbReference>
<evidence type="ECO:0000256" key="1">
    <source>
        <dbReference type="ARBA" id="ARBA00006303"/>
    </source>
</evidence>
<keyword evidence="3 8" id="KW-0436">Ligase</keyword>
<comment type="subcellular location">
    <subcellularLocation>
        <location evidence="8">Cytoplasm</location>
    </subcellularLocation>
</comment>
<dbReference type="HAMAP" id="MF_00044">
    <property type="entry name" value="Asp_tRNA_synth_type1"/>
    <property type="match status" value="1"/>
</dbReference>
<name>A0A7D3XNS0_9BACL</name>
<dbReference type="GO" id="GO:0140096">
    <property type="term" value="F:catalytic activity, acting on a protein"/>
    <property type="evidence" value="ECO:0007669"/>
    <property type="project" value="UniProtKB-ARBA"/>
</dbReference>
<dbReference type="InterPro" id="IPR004524">
    <property type="entry name" value="Asp-tRNA-ligase_1"/>
</dbReference>
<dbReference type="Gene3D" id="3.30.930.10">
    <property type="entry name" value="Bira Bifunctional Protein, Domain 2"/>
    <property type="match status" value="1"/>
</dbReference>
<keyword evidence="2 8" id="KW-0963">Cytoplasm</keyword>
<sequence length="594" mass="67181">MKTQFRTHSCGTLTKEAVGQEVVLNGWVQKRRDLGGLIFLDLRDRSGLVQVVCNPEKSAAAAAVASKVRSEYVLAIRGKVVERSEDTVNLKMMTGEIEVAAVEVDILNESKTPPFAVENEAEVDESLRLKYRYMDLRRPVMQNTLMLRHKAMQITRRFLDERGFVEVETPILTRSTPEGARDYLVPSRVHEGEFYALPQSPQIFKQLLMVSGMERYFQIVRCFRDEDLRADRQPEFTQIDIEVSFLEPEAFLSMMEEMVARLFQDTIGVDVPRPFLRLTHQEAMERFGTDRPDLRYGMELVDVSQTVKGSSFKVFSTTVAQGGRVKAINVKGQADWSRKEIDSWGSVSQELGAKGLAWLALRKDGLKGPVAKFLSDTEWDSIQKATEAETGDLLFFVADRPKVTAAVLGELRQRLARKLNLIPEDEYKFAWVTEFPLLSYDEEAGRYVAEHHPFTSPMEEDIPLLQKDPGKVRAKAYDMVLNGYEIGGGSQRIYRREVQEAMFKALGFTTEEAQEKFGFLLEAFEYGAPPHGGIAFGFDRIVMLLAGRTNLRDCIAFPKTASASCLMMKAPSSVSEGQLKDLHISLREKRAPKE</sequence>
<feature type="binding site" evidence="8">
    <location>
        <position position="224"/>
    </location>
    <ligand>
        <name>L-aspartate</name>
        <dbReference type="ChEBI" id="CHEBI:29991"/>
    </ligand>
</feature>
<dbReference type="InterPro" id="IPR045864">
    <property type="entry name" value="aa-tRNA-synth_II/BPL/LPL"/>
</dbReference>
<evidence type="ECO:0000256" key="3">
    <source>
        <dbReference type="ARBA" id="ARBA00022598"/>
    </source>
</evidence>
<feature type="binding site" evidence="8">
    <location>
        <position position="178"/>
    </location>
    <ligand>
        <name>L-aspartate</name>
        <dbReference type="ChEBI" id="CHEBI:29991"/>
    </ligand>
</feature>
<comment type="similarity">
    <text evidence="1 8">Belongs to the class-II aminoacyl-tRNA synthetase family. Type 1 subfamily.</text>
</comment>
<dbReference type="NCBIfam" id="TIGR00459">
    <property type="entry name" value="aspS_bact"/>
    <property type="match status" value="1"/>
</dbReference>
<dbReference type="SUPFAM" id="SSF50249">
    <property type="entry name" value="Nucleic acid-binding proteins"/>
    <property type="match status" value="1"/>
</dbReference>
<dbReference type="InterPro" id="IPR047089">
    <property type="entry name" value="Asp-tRNA-ligase_1_N"/>
</dbReference>
<feature type="binding site" evidence="8">
    <location>
        <position position="451"/>
    </location>
    <ligand>
        <name>L-aspartate</name>
        <dbReference type="ChEBI" id="CHEBI:29991"/>
    </ligand>
</feature>
<dbReference type="InterPro" id="IPR006195">
    <property type="entry name" value="aa-tRNA-synth_II"/>
</dbReference>
<reference evidence="10 11" key="1">
    <citation type="submission" date="2020-01" db="EMBL/GenBank/DDBJ databases">
        <authorList>
            <person name="Gulvik C.A."/>
            <person name="Batra D.G."/>
        </authorList>
    </citation>
    <scope>NUCLEOTIDE SEQUENCE [LARGE SCALE GENOMIC DNA]</scope>
    <source>
        <strain evidence="10 11">W9323</strain>
    </source>
</reference>
<dbReference type="Gene3D" id="2.40.50.140">
    <property type="entry name" value="Nucleic acid-binding proteins"/>
    <property type="match status" value="1"/>
</dbReference>
<dbReference type="GO" id="GO:0016740">
    <property type="term" value="F:transferase activity"/>
    <property type="evidence" value="ECO:0007669"/>
    <property type="project" value="UniProtKB-ARBA"/>
</dbReference>
<evidence type="ECO:0000259" key="9">
    <source>
        <dbReference type="PROSITE" id="PS50862"/>
    </source>
</evidence>
<evidence type="ECO:0000256" key="7">
    <source>
        <dbReference type="ARBA" id="ARBA00023146"/>
    </source>
</evidence>
<dbReference type="GO" id="GO:0003676">
    <property type="term" value="F:nucleic acid binding"/>
    <property type="evidence" value="ECO:0007669"/>
    <property type="project" value="InterPro"/>
</dbReference>
<dbReference type="EC" id="6.1.1.12" evidence="8"/>
<dbReference type="AlphaFoldDB" id="A0A7D3XNS0"/>
<gene>
    <name evidence="8 10" type="primary">aspS</name>
    <name evidence="10" type="ORF">GXN76_11840</name>
</gene>
<dbReference type="Proteomes" id="UP000503088">
    <property type="component" value="Chromosome"/>
</dbReference>
<feature type="region of interest" description="Aspartate" evidence="8">
    <location>
        <begin position="202"/>
        <end position="205"/>
    </location>
</feature>
<dbReference type="KEGG" id="kpul:GXN76_11840"/>
<organism evidence="10 11">
    <name type="scientific">Kroppenstedtia pulmonis</name>
    <dbReference type="NCBI Taxonomy" id="1380685"/>
    <lineage>
        <taxon>Bacteria</taxon>
        <taxon>Bacillati</taxon>
        <taxon>Bacillota</taxon>
        <taxon>Bacilli</taxon>
        <taxon>Bacillales</taxon>
        <taxon>Thermoactinomycetaceae</taxon>
        <taxon>Kroppenstedtia</taxon>
    </lineage>
</organism>
<dbReference type="GO" id="GO:0005524">
    <property type="term" value="F:ATP binding"/>
    <property type="evidence" value="ECO:0007669"/>
    <property type="project" value="UniProtKB-UniRule"/>
</dbReference>
<dbReference type="CDD" id="cd04317">
    <property type="entry name" value="EcAspRS_like_N"/>
    <property type="match status" value="1"/>
</dbReference>
<dbReference type="Pfam" id="PF00152">
    <property type="entry name" value="tRNA-synt_2"/>
    <property type="match status" value="1"/>
</dbReference>
<comment type="caution">
    <text evidence="8">Lacks conserved residue(s) required for the propagation of feature annotation.</text>
</comment>
<dbReference type="Gene3D" id="3.30.1360.30">
    <property type="entry name" value="GAD-like domain"/>
    <property type="match status" value="1"/>
</dbReference>
<dbReference type="PROSITE" id="PS50862">
    <property type="entry name" value="AA_TRNA_LIGASE_II"/>
    <property type="match status" value="1"/>
</dbReference>
<keyword evidence="11" id="KW-1185">Reference proteome</keyword>
<feature type="binding site" evidence="8">
    <location>
        <position position="233"/>
    </location>
    <ligand>
        <name>ATP</name>
        <dbReference type="ChEBI" id="CHEBI:30616"/>
    </ligand>
</feature>
<dbReference type="SUPFAM" id="SSF55261">
    <property type="entry name" value="GAD domain-like"/>
    <property type="match status" value="1"/>
</dbReference>
<dbReference type="Pfam" id="PF01336">
    <property type="entry name" value="tRNA_anti-codon"/>
    <property type="match status" value="1"/>
</dbReference>
<feature type="binding site" evidence="8">
    <location>
        <begin position="537"/>
        <end position="540"/>
    </location>
    <ligand>
        <name>ATP</name>
        <dbReference type="ChEBI" id="CHEBI:30616"/>
    </ligand>
</feature>
<evidence type="ECO:0000313" key="11">
    <source>
        <dbReference type="Proteomes" id="UP000503088"/>
    </source>
</evidence>
<dbReference type="GO" id="GO:0006422">
    <property type="term" value="P:aspartyl-tRNA aminoacylation"/>
    <property type="evidence" value="ECO:0007669"/>
    <property type="project" value="UniProtKB-UniRule"/>
</dbReference>
<dbReference type="PRINTS" id="PR01042">
    <property type="entry name" value="TRNASYNTHASP"/>
</dbReference>
<evidence type="ECO:0000256" key="8">
    <source>
        <dbReference type="HAMAP-Rule" id="MF_00044"/>
    </source>
</evidence>
<dbReference type="PANTHER" id="PTHR22594:SF5">
    <property type="entry name" value="ASPARTATE--TRNA LIGASE, MITOCHONDRIAL"/>
    <property type="match status" value="1"/>
</dbReference>
<feature type="domain" description="Aminoacyl-transfer RNA synthetases class-II family profile" evidence="9">
    <location>
        <begin position="145"/>
        <end position="558"/>
    </location>
</feature>
<dbReference type="InterPro" id="IPR047090">
    <property type="entry name" value="AspRS_core"/>
</dbReference>
<dbReference type="InterPro" id="IPR012340">
    <property type="entry name" value="NA-bd_OB-fold"/>
</dbReference>
<comment type="catalytic activity">
    <reaction evidence="8">
        <text>tRNA(Asp) + L-aspartate + ATP = L-aspartyl-tRNA(Asp) + AMP + diphosphate</text>
        <dbReference type="Rhea" id="RHEA:19649"/>
        <dbReference type="Rhea" id="RHEA-COMP:9660"/>
        <dbReference type="Rhea" id="RHEA-COMP:9678"/>
        <dbReference type="ChEBI" id="CHEBI:29991"/>
        <dbReference type="ChEBI" id="CHEBI:30616"/>
        <dbReference type="ChEBI" id="CHEBI:33019"/>
        <dbReference type="ChEBI" id="CHEBI:78442"/>
        <dbReference type="ChEBI" id="CHEBI:78516"/>
        <dbReference type="ChEBI" id="CHEBI:456215"/>
        <dbReference type="EC" id="6.1.1.12"/>
    </reaction>
</comment>
<dbReference type="RefSeq" id="WP_173223410.1">
    <property type="nucleotide sequence ID" value="NZ_CP048104.1"/>
</dbReference>
<keyword evidence="6 8" id="KW-0648">Protein biosynthesis</keyword>